<dbReference type="SUPFAM" id="SSF54427">
    <property type="entry name" value="NTF2-like"/>
    <property type="match status" value="1"/>
</dbReference>
<dbReference type="RefSeq" id="WP_011487927.1">
    <property type="nucleotide sequence ID" value="NC_007951.1"/>
</dbReference>
<dbReference type="OrthoDB" id="9102349at2"/>
<protein>
    <submittedName>
        <fullName evidence="2">Predicted aromatic ring hydroxylating dioxygenase beta subunit</fullName>
    </submittedName>
</protein>
<sequence>MASTLEDKDKIHDLLSSFCDNMDLQRFDEFAALFTEDGVFYADDVGQPKGRAAIRAFAEGILPVEGEGPKRKHIMTNVFVNVDGDTARSNSTFIMVRESASEIVIAAAGRYEDELARDNGVWRFKTRRLIIDFRMDLGLKAYQAG</sequence>
<dbReference type="KEGG" id="bxb:DR64_419"/>
<organism evidence="2 3">
    <name type="scientific">Paraburkholderia xenovorans (strain LB400)</name>
    <dbReference type="NCBI Taxonomy" id="266265"/>
    <lineage>
        <taxon>Bacteria</taxon>
        <taxon>Pseudomonadati</taxon>
        <taxon>Pseudomonadota</taxon>
        <taxon>Betaproteobacteria</taxon>
        <taxon>Burkholderiales</taxon>
        <taxon>Burkholderiaceae</taxon>
        <taxon>Paraburkholderia</taxon>
    </lineage>
</organism>
<dbReference type="EMBL" id="CP000270">
    <property type="protein sequence ID" value="ABE30228.1"/>
    <property type="molecule type" value="Genomic_DNA"/>
</dbReference>
<keyword evidence="3" id="KW-1185">Reference proteome</keyword>
<keyword evidence="2" id="KW-0223">Dioxygenase</keyword>
<evidence type="ECO:0000313" key="3">
    <source>
        <dbReference type="Proteomes" id="UP000001817"/>
    </source>
</evidence>
<reference evidence="2 3" key="1">
    <citation type="journal article" date="2006" name="Proc. Natl. Acad. Sci. U.S.A.">
        <title>Burkholderia xenovorans LB400 harbors a multi-replicon, 9.73-Mbp genome shaped for versatility.</title>
        <authorList>
            <person name="Chain P.S."/>
            <person name="Denef V.J."/>
            <person name="Konstantinidis K.T."/>
            <person name="Vergez L.M."/>
            <person name="Agullo L."/>
            <person name="Reyes V.L."/>
            <person name="Hauser L."/>
            <person name="Cordova M."/>
            <person name="Gomez L."/>
            <person name="Gonzalez M."/>
            <person name="Land M."/>
            <person name="Lao V."/>
            <person name="Larimer F."/>
            <person name="LiPuma J.J."/>
            <person name="Mahenthiralingam E."/>
            <person name="Malfatti S.A."/>
            <person name="Marx C.J."/>
            <person name="Parnell J.J."/>
            <person name="Ramette A."/>
            <person name="Richardson P."/>
            <person name="Seeger M."/>
            <person name="Smith D."/>
            <person name="Spilker T."/>
            <person name="Sul W.J."/>
            <person name="Tsoi T.V."/>
            <person name="Ulrich L.E."/>
            <person name="Zhulin I.B."/>
            <person name="Tiedje J.M."/>
        </authorList>
    </citation>
    <scope>NUCLEOTIDE SEQUENCE [LARGE SCALE GENOMIC DNA]</scope>
    <source>
        <strain evidence="2 3">LB400</strain>
    </source>
</reference>
<proteinExistence type="predicted"/>
<gene>
    <name evidence="2" type="ORF">Bxe_A2736</name>
</gene>
<dbReference type="Gene3D" id="3.10.450.50">
    <property type="match status" value="1"/>
</dbReference>
<accession>Q140L1</accession>
<evidence type="ECO:0000313" key="2">
    <source>
        <dbReference type="EMBL" id="ABE30228.1"/>
    </source>
</evidence>
<dbReference type="Proteomes" id="UP000001817">
    <property type="component" value="Chromosome 1"/>
</dbReference>
<evidence type="ECO:0000259" key="1">
    <source>
        <dbReference type="Pfam" id="PF13577"/>
    </source>
</evidence>
<dbReference type="AlphaFoldDB" id="Q140L1"/>
<name>Q140L1_PARXL</name>
<dbReference type="eggNOG" id="COG3631">
    <property type="taxonomic scope" value="Bacteria"/>
</dbReference>
<feature type="domain" description="SnoaL-like" evidence="1">
    <location>
        <begin position="4"/>
        <end position="128"/>
    </location>
</feature>
<dbReference type="STRING" id="266265.Bxe_A2736"/>
<dbReference type="KEGG" id="bxe:Bxe_A2736"/>
<dbReference type="InterPro" id="IPR032710">
    <property type="entry name" value="NTF2-like_dom_sf"/>
</dbReference>
<dbReference type="Pfam" id="PF13577">
    <property type="entry name" value="SnoaL_4"/>
    <property type="match status" value="1"/>
</dbReference>
<dbReference type="InterPro" id="IPR037401">
    <property type="entry name" value="SnoaL-like"/>
</dbReference>
<dbReference type="GO" id="GO:0051213">
    <property type="term" value="F:dioxygenase activity"/>
    <property type="evidence" value="ECO:0007669"/>
    <property type="project" value="UniProtKB-KW"/>
</dbReference>
<keyword evidence="2" id="KW-0560">Oxidoreductase</keyword>